<protein>
    <recommendedName>
        <fullName evidence="4">ATPase</fullName>
    </recommendedName>
</protein>
<name>A0A949NG01_9FIRM</name>
<keyword evidence="3" id="KW-1185">Reference proteome</keyword>
<evidence type="ECO:0000256" key="1">
    <source>
        <dbReference type="SAM" id="Coils"/>
    </source>
</evidence>
<gene>
    <name evidence="2" type="ORF">KTH89_21165</name>
</gene>
<keyword evidence="1" id="KW-0175">Coiled coil</keyword>
<sequence>MELIINQLSEIEAASVKIIEHATEQKKEVAEHFKQLTRDFDEQVELDTQKRLSDLNIKLTKEKEEELAKLRDDTEKLMSALDKAYEDHHTELAKYVVDQIIKE</sequence>
<dbReference type="AlphaFoldDB" id="A0A949NG01"/>
<evidence type="ECO:0000313" key="2">
    <source>
        <dbReference type="EMBL" id="MBU9739051.1"/>
    </source>
</evidence>
<dbReference type="EMBL" id="JAHQCW010000048">
    <property type="protein sequence ID" value="MBU9739051.1"/>
    <property type="molecule type" value="Genomic_DNA"/>
</dbReference>
<proteinExistence type="predicted"/>
<accession>A0A949NG01</accession>
<dbReference type="RefSeq" id="WP_158347141.1">
    <property type="nucleotide sequence ID" value="NZ_JAHQCW010000048.1"/>
</dbReference>
<evidence type="ECO:0000313" key="3">
    <source>
        <dbReference type="Proteomes" id="UP000712157"/>
    </source>
</evidence>
<feature type="coiled-coil region" evidence="1">
    <location>
        <begin position="19"/>
        <end position="87"/>
    </location>
</feature>
<dbReference type="Proteomes" id="UP000712157">
    <property type="component" value="Unassembled WGS sequence"/>
</dbReference>
<organism evidence="2 3">
    <name type="scientific">Diplocloster agilis</name>
    <dbReference type="NCBI Taxonomy" id="2850323"/>
    <lineage>
        <taxon>Bacteria</taxon>
        <taxon>Bacillati</taxon>
        <taxon>Bacillota</taxon>
        <taxon>Clostridia</taxon>
        <taxon>Lachnospirales</taxon>
        <taxon>Lachnospiraceae</taxon>
        <taxon>Diplocloster</taxon>
    </lineage>
</organism>
<comment type="caution">
    <text evidence="2">The sequence shown here is derived from an EMBL/GenBank/DDBJ whole genome shotgun (WGS) entry which is preliminary data.</text>
</comment>
<evidence type="ECO:0008006" key="4">
    <source>
        <dbReference type="Google" id="ProtNLM"/>
    </source>
</evidence>
<reference evidence="2" key="1">
    <citation type="submission" date="2021-06" db="EMBL/GenBank/DDBJ databases">
        <title>Description of novel taxa of the family Lachnospiraceae.</title>
        <authorList>
            <person name="Chaplin A.V."/>
            <person name="Sokolova S.R."/>
            <person name="Pikina A.P."/>
            <person name="Korzhanova M."/>
            <person name="Belova V."/>
            <person name="Korostin D."/>
            <person name="Efimov B.A."/>
        </authorList>
    </citation>
    <scope>NUCLEOTIDE SEQUENCE</scope>
    <source>
        <strain evidence="2">ASD5720</strain>
    </source>
</reference>